<dbReference type="AlphaFoldDB" id="W5JIK6"/>
<dbReference type="HOGENOM" id="CLU_863867_0_0_1"/>
<keyword evidence="2" id="KW-0812">Transmembrane</keyword>
<sequence length="322" mass="36217">MNVKQMYRRRRNGCCCCCRSLLVAIPINIDQPTTAALVVVLVVLTAWIAGSLAWFGSVQPFFLFATAGSQIDRPHTERERKNQMGSTYSMLRPMPVLRWFQFNALIMLRPFFFTPRLIRFWDDLDEQQQHQQQQLAILHPGPRKTSSQEGGIRDQQQQKNKEKRGCGKLIEIKDAPRSPLVKAFKRSFRESDEEWRTEPNACPASSSSSPLPSPSFDCRHCGKRQISSAMGLTAFHAGSLVRRFVRQLYRQELSCTAGPPRPPGTLSRFSNVDASWRLLATICRMVGAYGGRHRRSSGGSLHQTCVCELAWIGSGSVCVAGV</sequence>
<reference evidence="3" key="3">
    <citation type="journal article" date="2013" name="Nucleic Acids Res.">
        <title>The genome of Anopheles darlingi, the main neotropical malaria vector.</title>
        <authorList>
            <person name="Marinotti O."/>
            <person name="Cerqueira G.C."/>
            <person name="de Almeida L.G."/>
            <person name="Ferro M.I."/>
            <person name="Loreto E.L."/>
            <person name="Zaha A."/>
            <person name="Teixeira S.M."/>
            <person name="Wespiser A.R."/>
            <person name="Almeida E Silva A."/>
            <person name="Schlindwein A.D."/>
            <person name="Pacheco A.C."/>
            <person name="Silva A.L."/>
            <person name="Graveley B.R."/>
            <person name="Walenz B.P."/>
            <person name="Lima Bde A."/>
            <person name="Ribeiro C.A."/>
            <person name="Nunes-Silva C.G."/>
            <person name="de Carvalho C.R."/>
            <person name="Soares C.M."/>
            <person name="de Menezes C.B."/>
            <person name="Matiolli C."/>
            <person name="Caffrey D."/>
            <person name="Araujo D.A."/>
            <person name="de Oliveira D.M."/>
            <person name="Golenbock D."/>
            <person name="Grisard E.C."/>
            <person name="Fantinatti-Garboggini F."/>
            <person name="de Carvalho F.M."/>
            <person name="Barcellos F.G."/>
            <person name="Prosdocimi F."/>
            <person name="May G."/>
            <person name="Azevedo Junior G.M."/>
            <person name="Guimaraes G.M."/>
            <person name="Goldman G.H."/>
            <person name="Padilha I.Q."/>
            <person name="Batista Jda S."/>
            <person name="Ferro J.A."/>
            <person name="Ribeiro J.M."/>
            <person name="Fietto J.L."/>
            <person name="Dabbas K.M."/>
            <person name="Cerdeira L."/>
            <person name="Agnez-Lima L.F."/>
            <person name="Brocchi M."/>
            <person name="de Carvalho M.O."/>
            <person name="Teixeira Mde M."/>
            <person name="Diniz Maia Mde M."/>
            <person name="Goldman M.H."/>
            <person name="Cruz Schneider M.P."/>
            <person name="Felipe M.S."/>
            <person name="Hungria M."/>
            <person name="Nicolas M.F."/>
            <person name="Pereira M."/>
            <person name="Montes M.A."/>
            <person name="Cantao M.E."/>
            <person name="Vincentz M."/>
            <person name="Rafael M.S."/>
            <person name="Silverman N."/>
            <person name="Stoco P.H."/>
            <person name="Souza R.C."/>
            <person name="Vicentini R."/>
            <person name="Gazzinelli R.T."/>
            <person name="Neves Rde O."/>
            <person name="Silva R."/>
            <person name="Astolfi-Filho S."/>
            <person name="Maciel T.E."/>
            <person name="Urmenyi T.P."/>
            <person name="Tadei W.P."/>
            <person name="Camargo E.P."/>
            <person name="de Vasconcelos A.T."/>
        </authorList>
    </citation>
    <scope>NUCLEOTIDE SEQUENCE</scope>
</reference>
<feature type="compositionally biased region" description="Polar residues" evidence="1">
    <location>
        <begin position="144"/>
        <end position="158"/>
    </location>
</feature>
<dbReference type="InParanoid" id="W5JIK6"/>
<gene>
    <name evidence="3" type="ORF">AND_005667</name>
</gene>
<keyword evidence="2" id="KW-0472">Membrane</keyword>
<proteinExistence type="predicted"/>
<accession>W5JIK6</accession>
<evidence type="ECO:0000313" key="3">
    <source>
        <dbReference type="EMBL" id="ETN62629.1"/>
    </source>
</evidence>
<keyword evidence="2" id="KW-1133">Transmembrane helix</keyword>
<evidence type="ECO:0000256" key="1">
    <source>
        <dbReference type="SAM" id="MobiDB-lite"/>
    </source>
</evidence>
<organism evidence="3">
    <name type="scientific">Anopheles darlingi</name>
    <name type="common">Mosquito</name>
    <dbReference type="NCBI Taxonomy" id="43151"/>
    <lineage>
        <taxon>Eukaryota</taxon>
        <taxon>Metazoa</taxon>
        <taxon>Ecdysozoa</taxon>
        <taxon>Arthropoda</taxon>
        <taxon>Hexapoda</taxon>
        <taxon>Insecta</taxon>
        <taxon>Pterygota</taxon>
        <taxon>Neoptera</taxon>
        <taxon>Endopterygota</taxon>
        <taxon>Diptera</taxon>
        <taxon>Nematocera</taxon>
        <taxon>Culicoidea</taxon>
        <taxon>Culicidae</taxon>
        <taxon>Anophelinae</taxon>
        <taxon>Anopheles</taxon>
    </lineage>
</organism>
<name>W5JIK6_ANODA</name>
<feature type="transmembrane region" description="Helical" evidence="2">
    <location>
        <begin position="35"/>
        <end position="55"/>
    </location>
</feature>
<dbReference type="EMBL" id="ADMH02001412">
    <property type="protein sequence ID" value="ETN62629.1"/>
    <property type="molecule type" value="Genomic_DNA"/>
</dbReference>
<comment type="caution">
    <text evidence="3">The sequence shown here is derived from an EMBL/GenBank/DDBJ whole genome shotgun (WGS) entry which is preliminary data.</text>
</comment>
<feature type="region of interest" description="Disordered" evidence="1">
    <location>
        <begin position="131"/>
        <end position="165"/>
    </location>
</feature>
<protein>
    <submittedName>
        <fullName evidence="3">Uncharacterized protein</fullName>
    </submittedName>
</protein>
<reference evidence="3" key="1">
    <citation type="journal article" date="2010" name="BMC Genomics">
        <title>Combination of measures distinguishes pre-miRNAs from other stem-loops in the genome of the newly sequenced Anopheles darlingi.</title>
        <authorList>
            <person name="Mendes N.D."/>
            <person name="Freitas A.T."/>
            <person name="Vasconcelos A.T."/>
            <person name="Sagot M.F."/>
        </authorList>
    </citation>
    <scope>NUCLEOTIDE SEQUENCE</scope>
</reference>
<reference evidence="3" key="2">
    <citation type="submission" date="2010-05" db="EMBL/GenBank/DDBJ databases">
        <authorList>
            <person name="Almeida L.G."/>
            <person name="Nicolas M.F."/>
            <person name="Souza R.C."/>
            <person name="Vasconcelos A.T.R."/>
        </authorList>
    </citation>
    <scope>NUCLEOTIDE SEQUENCE</scope>
</reference>
<evidence type="ECO:0000256" key="2">
    <source>
        <dbReference type="SAM" id="Phobius"/>
    </source>
</evidence>